<proteinExistence type="predicted"/>
<dbReference type="AlphaFoldDB" id="A0A0D2FXE6"/>
<reference evidence="1" key="1">
    <citation type="submission" date="2015-01" db="EMBL/GenBank/DDBJ databases">
        <title>The Genome Sequence of Cladophialophora bantiana CBS 173.52.</title>
        <authorList>
            <consortium name="The Broad Institute Genomics Platform"/>
            <person name="Cuomo C."/>
            <person name="de Hoog S."/>
            <person name="Gorbushina A."/>
            <person name="Stielow B."/>
            <person name="Teixiera M."/>
            <person name="Abouelleil A."/>
            <person name="Chapman S.B."/>
            <person name="Priest M."/>
            <person name="Young S.K."/>
            <person name="Wortman J."/>
            <person name="Nusbaum C."/>
            <person name="Birren B."/>
        </authorList>
    </citation>
    <scope>NUCLEOTIDE SEQUENCE [LARGE SCALE GENOMIC DNA]</scope>
    <source>
        <strain evidence="1">CBS 173.52</strain>
    </source>
</reference>
<name>A0A0D2FXE6_CLAB1</name>
<organism evidence="1 2">
    <name type="scientific">Cladophialophora bantiana (strain ATCC 10958 / CBS 173.52 / CDC B-1940 / NIH 8579)</name>
    <name type="common">Xylohypha bantiana</name>
    <dbReference type="NCBI Taxonomy" id="1442370"/>
    <lineage>
        <taxon>Eukaryota</taxon>
        <taxon>Fungi</taxon>
        <taxon>Dikarya</taxon>
        <taxon>Ascomycota</taxon>
        <taxon>Pezizomycotina</taxon>
        <taxon>Eurotiomycetes</taxon>
        <taxon>Chaetothyriomycetidae</taxon>
        <taxon>Chaetothyriales</taxon>
        <taxon>Herpotrichiellaceae</taxon>
        <taxon>Cladophialophora</taxon>
    </lineage>
</organism>
<dbReference type="RefSeq" id="XP_016617831.1">
    <property type="nucleotide sequence ID" value="XM_016765786.1"/>
</dbReference>
<dbReference type="Proteomes" id="UP000053789">
    <property type="component" value="Unassembled WGS sequence"/>
</dbReference>
<dbReference type="EMBL" id="KN846991">
    <property type="protein sequence ID" value="KIW91162.1"/>
    <property type="molecule type" value="Genomic_DNA"/>
</dbReference>
<keyword evidence="2" id="KW-1185">Reference proteome</keyword>
<dbReference type="VEuPathDB" id="FungiDB:Z519_08057"/>
<accession>A0A0D2FXE6</accession>
<dbReference type="OrthoDB" id="674604at2759"/>
<protein>
    <recommendedName>
        <fullName evidence="3">Heterokaryon incompatibility domain-containing protein</fullName>
    </recommendedName>
</protein>
<sequence length="81" mass="9868">MSGLFDSRWLKRTWTLQELLAPTTVIFQDRKWQRNRDRVEYQQDFGHYKTHTERLSRGWTSQMHWCGAENAMGFLRADYKV</sequence>
<gene>
    <name evidence="1" type="ORF">Z519_08057</name>
</gene>
<dbReference type="HOGENOM" id="CLU_2573674_0_0_1"/>
<evidence type="ECO:0008006" key="3">
    <source>
        <dbReference type="Google" id="ProtNLM"/>
    </source>
</evidence>
<evidence type="ECO:0000313" key="1">
    <source>
        <dbReference type="EMBL" id="KIW91162.1"/>
    </source>
</evidence>
<dbReference type="GeneID" id="27700985"/>
<evidence type="ECO:0000313" key="2">
    <source>
        <dbReference type="Proteomes" id="UP000053789"/>
    </source>
</evidence>